<evidence type="ECO:0000259" key="14">
    <source>
        <dbReference type="PROSITE" id="PS51843"/>
    </source>
</evidence>
<keyword evidence="3 11" id="KW-0863">Zinc-finger</keyword>
<dbReference type="PANTHER" id="PTHR24083">
    <property type="entry name" value="NUCLEAR HORMONE RECEPTOR"/>
    <property type="match status" value="1"/>
</dbReference>
<dbReference type="GO" id="GO:0003707">
    <property type="term" value="F:nuclear steroid receptor activity"/>
    <property type="evidence" value="ECO:0007669"/>
    <property type="project" value="InterPro"/>
</dbReference>
<dbReference type="PRINTS" id="PR00398">
    <property type="entry name" value="STRDHORMONER"/>
</dbReference>
<dbReference type="InterPro" id="IPR050274">
    <property type="entry name" value="Nuclear_hormone_rcpt_NR2"/>
</dbReference>
<feature type="compositionally biased region" description="Basic and acidic residues" evidence="12">
    <location>
        <begin position="152"/>
        <end position="163"/>
    </location>
</feature>
<evidence type="ECO:0000256" key="9">
    <source>
        <dbReference type="ARBA" id="ARBA00023242"/>
    </source>
</evidence>
<evidence type="ECO:0000256" key="10">
    <source>
        <dbReference type="ARBA" id="ARBA00078913"/>
    </source>
</evidence>
<dbReference type="SMART" id="SM00430">
    <property type="entry name" value="HOLI"/>
    <property type="match status" value="1"/>
</dbReference>
<dbReference type="InterPro" id="IPR013088">
    <property type="entry name" value="Znf_NHR/GATA"/>
</dbReference>
<dbReference type="PROSITE" id="PS51030">
    <property type="entry name" value="NUCLEAR_REC_DBD_2"/>
    <property type="match status" value="1"/>
</dbReference>
<keyword evidence="9 11" id="KW-0539">Nucleus</keyword>
<organism evidence="15">
    <name type="scientific">Amblyomma americanum</name>
    <name type="common">Lone star tick</name>
    <dbReference type="NCBI Taxonomy" id="6943"/>
    <lineage>
        <taxon>Eukaryota</taxon>
        <taxon>Metazoa</taxon>
        <taxon>Ecdysozoa</taxon>
        <taxon>Arthropoda</taxon>
        <taxon>Chelicerata</taxon>
        <taxon>Arachnida</taxon>
        <taxon>Acari</taxon>
        <taxon>Parasitiformes</taxon>
        <taxon>Ixodida</taxon>
        <taxon>Ixodoidea</taxon>
        <taxon>Ixodidae</taxon>
        <taxon>Amblyomminae</taxon>
        <taxon>Amblyomma</taxon>
    </lineage>
</organism>
<feature type="region of interest" description="Disordered" evidence="12">
    <location>
        <begin position="1"/>
        <end position="74"/>
    </location>
</feature>
<evidence type="ECO:0000256" key="8">
    <source>
        <dbReference type="ARBA" id="ARBA00023170"/>
    </source>
</evidence>
<evidence type="ECO:0000259" key="13">
    <source>
        <dbReference type="PROSITE" id="PS51030"/>
    </source>
</evidence>
<evidence type="ECO:0000256" key="5">
    <source>
        <dbReference type="ARBA" id="ARBA00023015"/>
    </source>
</evidence>
<dbReference type="PROSITE" id="PS51843">
    <property type="entry name" value="NR_LBD"/>
    <property type="match status" value="1"/>
</dbReference>
<keyword evidence="2 11" id="KW-0479">Metal-binding</keyword>
<dbReference type="Pfam" id="PF00104">
    <property type="entry name" value="Hormone_recep"/>
    <property type="match status" value="1"/>
</dbReference>
<keyword evidence="7 11" id="KW-0804">Transcription</keyword>
<evidence type="ECO:0000256" key="12">
    <source>
        <dbReference type="SAM" id="MobiDB-lite"/>
    </source>
</evidence>
<dbReference type="PRINTS" id="PR00047">
    <property type="entry name" value="STROIDFINGER"/>
</dbReference>
<evidence type="ECO:0000256" key="1">
    <source>
        <dbReference type="ARBA" id="ARBA00006421"/>
    </source>
</evidence>
<comment type="similarity">
    <text evidence="1">Belongs to the nuclear hormone receptor family. NR2 subfamily.</text>
</comment>
<proteinExistence type="evidence at transcript level"/>
<dbReference type="Gene3D" id="1.10.565.10">
    <property type="entry name" value="Retinoid X Receptor"/>
    <property type="match status" value="1"/>
</dbReference>
<dbReference type="PRINTS" id="PR00545">
    <property type="entry name" value="RETINOIDXR"/>
</dbReference>
<dbReference type="EMBL" id="AF035577">
    <property type="protein sequence ID" value="AAC15588.1"/>
    <property type="molecule type" value="mRNA"/>
</dbReference>
<keyword evidence="6 11" id="KW-0238">DNA-binding</keyword>
<dbReference type="FunFam" id="1.10.565.10:FF:000052">
    <property type="entry name" value="Ultraspiracle nuclear receptor"/>
    <property type="match status" value="1"/>
</dbReference>
<dbReference type="SUPFAM" id="SSF48508">
    <property type="entry name" value="Nuclear receptor ligand-binding domain"/>
    <property type="match status" value="1"/>
</dbReference>
<gene>
    <name evidence="15" type="primary">RXR1</name>
</gene>
<evidence type="ECO:0000256" key="3">
    <source>
        <dbReference type="ARBA" id="ARBA00022771"/>
    </source>
</evidence>
<dbReference type="CDD" id="cd06943">
    <property type="entry name" value="NR_LBD_RXR_like"/>
    <property type="match status" value="1"/>
</dbReference>
<feature type="region of interest" description="Disordered" evidence="12">
    <location>
        <begin position="152"/>
        <end position="175"/>
    </location>
</feature>
<dbReference type="GO" id="GO:0043565">
    <property type="term" value="F:sequence-specific DNA binding"/>
    <property type="evidence" value="ECO:0007669"/>
    <property type="project" value="InterPro"/>
</dbReference>
<reference evidence="15" key="1">
    <citation type="journal article" date="1998" name="Mol. Cell. Endocrinol.">
        <title>Isolation of two functional retinoid X receptor subtypes from the Ixodid tick, Amblyomma americanum (L.).</title>
        <authorList>
            <person name="Guo X."/>
            <person name="Xu Q."/>
            <person name="Harmon M.A."/>
            <person name="Jin X."/>
            <person name="Laudet V."/>
            <person name="Mangelsdorf D.J."/>
            <person name="Palmer M.J."/>
        </authorList>
    </citation>
    <scope>NUCLEOTIDE SEQUENCE</scope>
</reference>
<dbReference type="FunFam" id="3.30.50.10:FF:000005">
    <property type="entry name" value="Retinoic acid receptor RXR-alpha"/>
    <property type="match status" value="1"/>
</dbReference>
<feature type="domain" description="Nuclear receptor" evidence="13">
    <location>
        <begin position="77"/>
        <end position="152"/>
    </location>
</feature>
<dbReference type="InterPro" id="IPR000003">
    <property type="entry name" value="Retinoid-X_rcpt/HNF4"/>
</dbReference>
<keyword evidence="8 11" id="KW-0675">Receptor</keyword>
<dbReference type="CDD" id="cd06956">
    <property type="entry name" value="NR_DBD_RXR"/>
    <property type="match status" value="1"/>
</dbReference>
<sequence>MATQERAPGLNGGTSNGVSSSLPPQPSLPAERLRRALGSITVGRPAAQQRSSGDTATAAAATSHHALSTKPPLSGSKHLCSICGDRASGKHYGVYSCEGCKGFFKRTVRKDLSYACREERTCIIDKRQRNRCQYCRYQKCLACGMKREAVQEERQRTKDRADSEVESTSGGAPPEMPLERILEAELRVESQTGTLSESAQQQDPVSSICQAADRQLHQLVQWAKHIPHFEELPLEDRMVLLKAGWNELLIAAFSHRSVDVRDGIVLATGLVVQRHSAHGAGVGAIFDRVLTELVAKMREMKMDRTELGCLLAVVLFNPEAKGLRTCPSGGPEGESVSALEEHCRQQYPDQPGRFAKLLLRLPALRSIGLKCLEHLFFFKLIGDTPIDNFLLSMLEAPSDP</sequence>
<keyword evidence="4 11" id="KW-0862">Zinc</keyword>
<dbReference type="PROSITE" id="PS00031">
    <property type="entry name" value="NUCLEAR_REC_DBD_1"/>
    <property type="match status" value="1"/>
</dbReference>
<dbReference type="SMART" id="SM00399">
    <property type="entry name" value="ZnF_C4"/>
    <property type="match status" value="1"/>
</dbReference>
<dbReference type="GO" id="GO:0008270">
    <property type="term" value="F:zinc ion binding"/>
    <property type="evidence" value="ECO:0007669"/>
    <property type="project" value="UniProtKB-KW"/>
</dbReference>
<dbReference type="InterPro" id="IPR035500">
    <property type="entry name" value="NHR-like_dom_sf"/>
</dbReference>
<feature type="domain" description="NR LBD" evidence="14">
    <location>
        <begin position="173"/>
        <end position="397"/>
    </location>
</feature>
<dbReference type="InterPro" id="IPR001723">
    <property type="entry name" value="Nuclear_hrmn_rcpt"/>
</dbReference>
<evidence type="ECO:0000256" key="6">
    <source>
        <dbReference type="ARBA" id="ARBA00023125"/>
    </source>
</evidence>
<dbReference type="InterPro" id="IPR001628">
    <property type="entry name" value="Znf_hrmn_rcpt"/>
</dbReference>
<dbReference type="SUPFAM" id="SSF57716">
    <property type="entry name" value="Glucocorticoid receptor-like (DNA-binding domain)"/>
    <property type="match status" value="1"/>
</dbReference>
<comment type="subcellular location">
    <subcellularLocation>
        <location evidence="11">Nucleus</location>
    </subcellularLocation>
</comment>
<dbReference type="Pfam" id="PF00105">
    <property type="entry name" value="zf-C4"/>
    <property type="match status" value="1"/>
</dbReference>
<dbReference type="AlphaFoldDB" id="O61448"/>
<dbReference type="GO" id="GO:0005634">
    <property type="term" value="C:nucleus"/>
    <property type="evidence" value="ECO:0007669"/>
    <property type="project" value="UniProtKB-SubCell"/>
</dbReference>
<evidence type="ECO:0000256" key="2">
    <source>
        <dbReference type="ARBA" id="ARBA00022723"/>
    </source>
</evidence>
<protein>
    <recommendedName>
        <fullName evidence="10">Nuclear receptor subfamily 2 group B member 4</fullName>
    </recommendedName>
</protein>
<feature type="compositionally biased region" description="Low complexity" evidence="12">
    <location>
        <begin position="55"/>
        <end position="69"/>
    </location>
</feature>
<dbReference type="Gene3D" id="3.30.50.10">
    <property type="entry name" value="Erythroid Transcription Factor GATA-1, subunit A"/>
    <property type="match status" value="1"/>
</dbReference>
<evidence type="ECO:0000313" key="15">
    <source>
        <dbReference type="EMBL" id="AAC15588.1"/>
    </source>
</evidence>
<keyword evidence="5 11" id="KW-0805">Transcription regulation</keyword>
<accession>O61448</accession>
<evidence type="ECO:0000256" key="4">
    <source>
        <dbReference type="ARBA" id="ARBA00022833"/>
    </source>
</evidence>
<evidence type="ECO:0000256" key="7">
    <source>
        <dbReference type="ARBA" id="ARBA00023163"/>
    </source>
</evidence>
<dbReference type="InterPro" id="IPR000536">
    <property type="entry name" value="Nucl_hrmn_rcpt_lig-bd"/>
</dbReference>
<name>O61448_AMBAM</name>
<evidence type="ECO:0000256" key="11">
    <source>
        <dbReference type="RuleBase" id="RU004334"/>
    </source>
</evidence>